<proteinExistence type="predicted"/>
<dbReference type="SUPFAM" id="SSF52743">
    <property type="entry name" value="Subtilisin-like"/>
    <property type="match status" value="1"/>
</dbReference>
<organism evidence="2 3">
    <name type="scientific">Pseudoalteromonas tetraodonis GFC</name>
    <dbReference type="NCBI Taxonomy" id="1315271"/>
    <lineage>
        <taxon>Bacteria</taxon>
        <taxon>Pseudomonadati</taxon>
        <taxon>Pseudomonadota</taxon>
        <taxon>Gammaproteobacteria</taxon>
        <taxon>Alteromonadales</taxon>
        <taxon>Pseudoalteromonadaceae</taxon>
        <taxon>Pseudoalteromonas</taxon>
    </lineage>
</organism>
<reference evidence="2" key="2">
    <citation type="submission" date="2023-01" db="EMBL/GenBank/DDBJ databases">
        <title>Draft genome sequence of Pseudoalteromonas tetraodonis strain NBRC 103034.</title>
        <authorList>
            <person name="Sun Q."/>
            <person name="Mori K."/>
        </authorList>
    </citation>
    <scope>NUCLEOTIDE SEQUENCE</scope>
    <source>
        <strain evidence="2">NBRC 103034</strain>
    </source>
</reference>
<evidence type="ECO:0000313" key="2">
    <source>
        <dbReference type="EMBL" id="GLQ03555.1"/>
    </source>
</evidence>
<reference evidence="2" key="1">
    <citation type="journal article" date="2014" name="Int. J. Syst. Evol. Microbiol.">
        <title>Complete genome sequence of Corynebacterium casei LMG S-19264T (=DSM 44701T), isolated from a smear-ripened cheese.</title>
        <authorList>
            <consortium name="US DOE Joint Genome Institute (JGI-PGF)"/>
            <person name="Walter F."/>
            <person name="Albersmeier A."/>
            <person name="Kalinowski J."/>
            <person name="Ruckert C."/>
        </authorList>
    </citation>
    <scope>NUCLEOTIDE SEQUENCE</scope>
    <source>
        <strain evidence="2">NBRC 103034</strain>
    </source>
</reference>
<feature type="region of interest" description="Disordered" evidence="1">
    <location>
        <begin position="1"/>
        <end position="28"/>
    </location>
</feature>
<gene>
    <name evidence="2" type="ORF">GCM10007914_24360</name>
</gene>
<feature type="compositionally biased region" description="Polar residues" evidence="1">
    <location>
        <begin position="1"/>
        <end position="22"/>
    </location>
</feature>
<evidence type="ECO:0000313" key="3">
    <source>
        <dbReference type="Proteomes" id="UP001161408"/>
    </source>
</evidence>
<comment type="caution">
    <text evidence="2">The sequence shown here is derived from an EMBL/GenBank/DDBJ whole genome shotgun (WGS) entry which is preliminary data.</text>
</comment>
<accession>A0AA37S572</accession>
<evidence type="ECO:0000256" key="1">
    <source>
        <dbReference type="SAM" id="MobiDB-lite"/>
    </source>
</evidence>
<dbReference type="AlphaFoldDB" id="A0AA37S572"/>
<dbReference type="GO" id="GO:0006508">
    <property type="term" value="P:proteolysis"/>
    <property type="evidence" value="ECO:0007669"/>
    <property type="project" value="InterPro"/>
</dbReference>
<protein>
    <submittedName>
        <fullName evidence="2">Uncharacterized protein</fullName>
    </submittedName>
</protein>
<dbReference type="InterPro" id="IPR036852">
    <property type="entry name" value="Peptidase_S8/S53_dom_sf"/>
</dbReference>
<dbReference type="Proteomes" id="UP001161408">
    <property type="component" value="Unassembled WGS sequence"/>
</dbReference>
<sequence>MVGANDANNQIADFSQFPSCSSGRGKRATNDETICVEVTAGGVDTLSTYPAGMATAASMSADGTA</sequence>
<name>A0AA37S572_9GAMM</name>
<keyword evidence="3" id="KW-1185">Reference proteome</keyword>
<dbReference type="GO" id="GO:0004252">
    <property type="term" value="F:serine-type endopeptidase activity"/>
    <property type="evidence" value="ECO:0007669"/>
    <property type="project" value="InterPro"/>
</dbReference>
<dbReference type="EMBL" id="BSNE01000014">
    <property type="protein sequence ID" value="GLQ03555.1"/>
    <property type="molecule type" value="Genomic_DNA"/>
</dbReference>